<dbReference type="Proteomes" id="UP001152747">
    <property type="component" value="Unassembled WGS sequence"/>
</dbReference>
<dbReference type="PROSITE" id="PS51917">
    <property type="entry name" value="PRU"/>
    <property type="match status" value="1"/>
</dbReference>
<dbReference type="GO" id="GO:0005634">
    <property type="term" value="C:nucleus"/>
    <property type="evidence" value="ECO:0007669"/>
    <property type="project" value="UniProtKB-SubCell"/>
</dbReference>
<dbReference type="InterPro" id="IPR044868">
    <property type="entry name" value="Rpn13/ADRM1_Pru"/>
</dbReference>
<dbReference type="GO" id="GO:0005737">
    <property type="term" value="C:cytoplasm"/>
    <property type="evidence" value="ECO:0007669"/>
    <property type="project" value="UniProtKB-SubCell"/>
</dbReference>
<dbReference type="InterPro" id="IPR044867">
    <property type="entry name" value="DEUBAD_dom"/>
</dbReference>
<gene>
    <name evidence="12" type="ORF">CAMP_LOCUS6869</name>
    <name evidence="13" type="ORF">CAMP_LOCUS6886</name>
</gene>
<accession>A0A9P1MXU2</accession>
<evidence type="ECO:0000256" key="8">
    <source>
        <dbReference type="ARBA" id="ARBA00070663"/>
    </source>
</evidence>
<dbReference type="EMBL" id="CANHGI010000003">
    <property type="protein sequence ID" value="CAI5444232.1"/>
    <property type="molecule type" value="Genomic_DNA"/>
</dbReference>
<feature type="domain" description="Pru" evidence="11">
    <location>
        <begin position="13"/>
        <end position="132"/>
    </location>
</feature>
<dbReference type="InterPro" id="IPR006773">
    <property type="entry name" value="Rpn13/ADRM1"/>
</dbReference>
<evidence type="ECO:0000313" key="13">
    <source>
        <dbReference type="EMBL" id="CAI5444249.1"/>
    </source>
</evidence>
<feature type="region of interest" description="Disordered" evidence="9">
    <location>
        <begin position="252"/>
        <end position="283"/>
    </location>
</feature>
<comment type="caution">
    <text evidence="13">The sequence shown here is derived from an EMBL/GenBank/DDBJ whole genome shotgun (WGS) entry which is preliminary data.</text>
</comment>
<evidence type="ECO:0000256" key="1">
    <source>
        <dbReference type="ARBA" id="ARBA00004123"/>
    </source>
</evidence>
<dbReference type="EMBL" id="CANHGI010000003">
    <property type="protein sequence ID" value="CAI5444249.1"/>
    <property type="molecule type" value="Genomic_DNA"/>
</dbReference>
<feature type="region of interest" description="Disordered" evidence="9">
    <location>
        <begin position="128"/>
        <end position="154"/>
    </location>
</feature>
<evidence type="ECO:0000256" key="6">
    <source>
        <dbReference type="ARBA" id="ARBA00023242"/>
    </source>
</evidence>
<dbReference type="Pfam" id="PF16550">
    <property type="entry name" value="RPN13_C"/>
    <property type="match status" value="1"/>
</dbReference>
<evidence type="ECO:0000313" key="14">
    <source>
        <dbReference type="Proteomes" id="UP001152747"/>
    </source>
</evidence>
<feature type="domain" description="DEUBAD" evidence="10">
    <location>
        <begin position="236"/>
        <end position="344"/>
    </location>
</feature>
<feature type="region of interest" description="Disordered" evidence="9">
    <location>
        <begin position="338"/>
        <end position="374"/>
    </location>
</feature>
<dbReference type="InterPro" id="IPR038108">
    <property type="entry name" value="RPN13_DEUBAD_sf"/>
</dbReference>
<evidence type="ECO:0000256" key="4">
    <source>
        <dbReference type="ARBA" id="ARBA00022490"/>
    </source>
</evidence>
<dbReference type="PROSITE" id="PS51916">
    <property type="entry name" value="DEUBAD"/>
    <property type="match status" value="1"/>
</dbReference>
<dbReference type="InterPro" id="IPR038633">
    <property type="entry name" value="Rpn13/ADRM1_Pru_sf"/>
</dbReference>
<evidence type="ECO:0000259" key="10">
    <source>
        <dbReference type="PROSITE" id="PS51916"/>
    </source>
</evidence>
<protein>
    <recommendedName>
        <fullName evidence="8">Proteasomal ubiquitin receptor ADRM1 homolog</fullName>
    </recommendedName>
</protein>
<organism evidence="13 14">
    <name type="scientific">Caenorhabditis angaria</name>
    <dbReference type="NCBI Taxonomy" id="860376"/>
    <lineage>
        <taxon>Eukaryota</taxon>
        <taxon>Metazoa</taxon>
        <taxon>Ecdysozoa</taxon>
        <taxon>Nematoda</taxon>
        <taxon>Chromadorea</taxon>
        <taxon>Rhabditida</taxon>
        <taxon>Rhabditina</taxon>
        <taxon>Rhabditomorpha</taxon>
        <taxon>Rhabditoidea</taxon>
        <taxon>Rhabditidae</taxon>
        <taxon>Peloderinae</taxon>
        <taxon>Caenorhabditis</taxon>
    </lineage>
</organism>
<dbReference type="PANTHER" id="PTHR12225">
    <property type="entry name" value="ADHESION REGULATING MOLECULE 1 110 KDA CELL MEMBRANE GLYCOPROTEIN"/>
    <property type="match status" value="1"/>
</dbReference>
<keyword evidence="4" id="KW-0963">Cytoplasm</keyword>
<dbReference type="Gene3D" id="1.10.2020.20">
    <property type="match status" value="1"/>
</dbReference>
<dbReference type="CDD" id="cd13314">
    <property type="entry name" value="PH_Rpn13"/>
    <property type="match status" value="1"/>
</dbReference>
<dbReference type="GO" id="GO:0061133">
    <property type="term" value="F:endopeptidase activator activity"/>
    <property type="evidence" value="ECO:0007669"/>
    <property type="project" value="TreeGrafter"/>
</dbReference>
<name>A0A9P1MXU2_9PELO</name>
<evidence type="ECO:0000259" key="11">
    <source>
        <dbReference type="PROSITE" id="PS51917"/>
    </source>
</evidence>
<dbReference type="AlphaFoldDB" id="A0A9P1MXU2"/>
<dbReference type="PANTHER" id="PTHR12225:SF0">
    <property type="entry name" value="PROTEASOMAL UBIQUITIN RECEPTOR ADRM1"/>
    <property type="match status" value="1"/>
</dbReference>
<dbReference type="InterPro" id="IPR032368">
    <property type="entry name" value="RPN13_DEUBAD"/>
</dbReference>
<dbReference type="FunFam" id="2.30.29.70:FF:000001">
    <property type="entry name" value="Proteasomal ubiquitin receptor ADRM1"/>
    <property type="match status" value="1"/>
</dbReference>
<dbReference type="Pfam" id="PF04683">
    <property type="entry name" value="Rpn13_ADRM1_Pru"/>
    <property type="match status" value="1"/>
</dbReference>
<comment type="subcellular location">
    <subcellularLocation>
        <location evidence="2">Cytoplasm</location>
    </subcellularLocation>
    <subcellularLocation>
        <location evidence="1">Nucleus</location>
    </subcellularLocation>
</comment>
<comment type="similarity">
    <text evidence="3">Belongs to the ADRM1 family.</text>
</comment>
<reference evidence="13" key="1">
    <citation type="submission" date="2022-11" db="EMBL/GenBank/DDBJ databases">
        <authorList>
            <person name="Kikuchi T."/>
        </authorList>
    </citation>
    <scope>NUCLEOTIDE SEQUENCE</scope>
    <source>
        <strain evidence="13">PS1010</strain>
    </source>
</reference>
<comment type="function">
    <text evidence="7">May function as a proteasomal ubiquitin receptor. May promote the deubiquitinating activity associated with the 26S proteasome.</text>
</comment>
<evidence type="ECO:0000256" key="2">
    <source>
        <dbReference type="ARBA" id="ARBA00004496"/>
    </source>
</evidence>
<dbReference type="GO" id="GO:0070628">
    <property type="term" value="F:proteasome binding"/>
    <property type="evidence" value="ECO:0007669"/>
    <property type="project" value="TreeGrafter"/>
</dbReference>
<dbReference type="OrthoDB" id="340431at2759"/>
<sequence>MAAMFSNVRPSATTSGNILEFKAGRSLLETGSSENTRKVVADPKKGLIYIKQSSDMLTHFCWKERDTGAVIDDLIIFPDDAEFKAVKECTDGKVYMLKFKSSKDMKLYWLQDGSVDADKDLVKRVNDALNKPPTSRPARGGNVSERSAAGGGTSTFPAALADEFGGTLGGLDQNQLISLIQSLQGQSSEYPAQNQNPINLSTTDNNEVDCEPAATSTGITTNDLSAILNNLRPGGSKGQEVSVSLGDALSSDTAAEAAKTNAESLSPHLPETGNTPEKELSETVKTPQFRQATDNFGHALQTGQLGPVLAQFGLNENTVAAANQGDLLGFARNLTLAEGGELPKEEEQKEEEDTTTKEPEAKRNRPDLDDMDVD</sequence>
<evidence type="ECO:0000256" key="9">
    <source>
        <dbReference type="SAM" id="MobiDB-lite"/>
    </source>
</evidence>
<evidence type="ECO:0000256" key="3">
    <source>
        <dbReference type="ARBA" id="ARBA00009216"/>
    </source>
</evidence>
<evidence type="ECO:0000313" key="12">
    <source>
        <dbReference type="EMBL" id="CAI5444232.1"/>
    </source>
</evidence>
<dbReference type="Gene3D" id="2.30.29.70">
    <property type="entry name" value="Proteasomal ubiquitin receptor Rpn13/ADRM1"/>
    <property type="match status" value="1"/>
</dbReference>
<keyword evidence="6" id="KW-0539">Nucleus</keyword>
<keyword evidence="5" id="KW-0647">Proteasome</keyword>
<proteinExistence type="inferred from homology"/>
<feature type="compositionally biased region" description="Basic and acidic residues" evidence="9">
    <location>
        <begin position="354"/>
        <end position="368"/>
    </location>
</feature>
<dbReference type="GO" id="GO:0008541">
    <property type="term" value="C:proteasome regulatory particle, lid subcomplex"/>
    <property type="evidence" value="ECO:0007669"/>
    <property type="project" value="TreeGrafter"/>
</dbReference>
<evidence type="ECO:0000256" key="7">
    <source>
        <dbReference type="ARBA" id="ARBA00054744"/>
    </source>
</evidence>
<evidence type="ECO:0000256" key="5">
    <source>
        <dbReference type="ARBA" id="ARBA00022942"/>
    </source>
</evidence>
<keyword evidence="14" id="KW-1185">Reference proteome</keyword>